<evidence type="ECO:0000313" key="3">
    <source>
        <dbReference type="EMBL" id="EIC21099.1"/>
    </source>
</evidence>
<dbReference type="AlphaFoldDB" id="H8Z3U7"/>
<dbReference type="FunFam" id="2.30.30.140:FF:000022">
    <property type="entry name" value="Hydrogenase assembly chaperone HybG"/>
    <property type="match status" value="1"/>
</dbReference>
<dbReference type="SUPFAM" id="SSF159127">
    <property type="entry name" value="HupF/HypC-like"/>
    <property type="match status" value="1"/>
</dbReference>
<dbReference type="GO" id="GO:1902670">
    <property type="term" value="F:carbon dioxide binding"/>
    <property type="evidence" value="ECO:0007669"/>
    <property type="project" value="TreeGrafter"/>
</dbReference>
<dbReference type="Proteomes" id="UP000002964">
    <property type="component" value="Unassembled WGS sequence"/>
</dbReference>
<dbReference type="GO" id="GO:0051604">
    <property type="term" value="P:protein maturation"/>
    <property type="evidence" value="ECO:0007669"/>
    <property type="project" value="TreeGrafter"/>
</dbReference>
<dbReference type="EMBL" id="JH603170">
    <property type="protein sequence ID" value="EIC21099.1"/>
    <property type="molecule type" value="Genomic_DNA"/>
</dbReference>
<dbReference type="OrthoDB" id="9806017at2"/>
<dbReference type="InterPro" id="IPR001109">
    <property type="entry name" value="Hydrogenase_HupF/HypC"/>
</dbReference>
<accession>H8Z3U7</accession>
<reference evidence="3 4" key="2">
    <citation type="submission" date="2011-11" db="EMBL/GenBank/DDBJ databases">
        <authorList>
            <consortium name="US DOE Joint Genome Institute"/>
            <person name="Lucas S."/>
            <person name="Han J."/>
            <person name="Lapidus A."/>
            <person name="Cheng J.-F."/>
            <person name="Goodwin L."/>
            <person name="Pitluck S."/>
            <person name="Peters L."/>
            <person name="Ovchinnikova G."/>
            <person name="Zhang X."/>
            <person name="Detter J.C."/>
            <person name="Han C."/>
            <person name="Tapia R."/>
            <person name="Land M."/>
            <person name="Hauser L."/>
            <person name="Kyrpides N."/>
            <person name="Ivanova N."/>
            <person name="Pagani I."/>
            <person name="Vogl K."/>
            <person name="Liu Z."/>
            <person name="Overmann J."/>
            <person name="Frigaard N.-U."/>
            <person name="Bryant D."/>
            <person name="Woyke T."/>
        </authorList>
    </citation>
    <scope>NUCLEOTIDE SEQUENCE [LARGE SCALE GENOMIC DNA]</scope>
    <source>
        <strain evidence="3 4">970</strain>
    </source>
</reference>
<evidence type="ECO:0000313" key="4">
    <source>
        <dbReference type="Proteomes" id="UP000002964"/>
    </source>
</evidence>
<name>H8Z3U7_9GAMM</name>
<dbReference type="RefSeq" id="WP_009151502.1">
    <property type="nucleotide sequence ID" value="NZ_CP121471.1"/>
</dbReference>
<dbReference type="InterPro" id="IPR019812">
    <property type="entry name" value="Hydgase_assmbl_chp_CS"/>
</dbReference>
<dbReference type="GO" id="GO:0005506">
    <property type="term" value="F:iron ion binding"/>
    <property type="evidence" value="ECO:0007669"/>
    <property type="project" value="TreeGrafter"/>
</dbReference>
<dbReference type="STRING" id="631362.Thi970DRAFT_04786"/>
<dbReference type="eggNOG" id="COG0298">
    <property type="taxonomic scope" value="Bacteria"/>
</dbReference>
<dbReference type="Pfam" id="PF01455">
    <property type="entry name" value="HupF_HypC"/>
    <property type="match status" value="1"/>
</dbReference>
<feature type="region of interest" description="Disordered" evidence="2">
    <location>
        <begin position="68"/>
        <end position="91"/>
    </location>
</feature>
<dbReference type="PANTHER" id="PTHR35177">
    <property type="entry name" value="HYDROGENASE MATURATION FACTOR HYBG"/>
    <property type="match status" value="1"/>
</dbReference>
<dbReference type="HOGENOM" id="CLU_159381_2_2_6"/>
<dbReference type="Gene3D" id="2.30.30.140">
    <property type="match status" value="1"/>
</dbReference>
<keyword evidence="4" id="KW-1185">Reference proteome</keyword>
<dbReference type="NCBIfam" id="TIGR00074">
    <property type="entry name" value="hypC_hupF"/>
    <property type="match status" value="1"/>
</dbReference>
<dbReference type="PRINTS" id="PR00445">
    <property type="entry name" value="HUPFHYPC"/>
</dbReference>
<dbReference type="PROSITE" id="PS01097">
    <property type="entry name" value="HUPF_HYPC"/>
    <property type="match status" value="1"/>
</dbReference>
<gene>
    <name evidence="3" type="ORF">Thi970DRAFT_04786</name>
</gene>
<organism evidence="3 4">
    <name type="scientific">Thiorhodovibrio frisius</name>
    <dbReference type="NCBI Taxonomy" id="631362"/>
    <lineage>
        <taxon>Bacteria</taxon>
        <taxon>Pseudomonadati</taxon>
        <taxon>Pseudomonadota</taxon>
        <taxon>Gammaproteobacteria</taxon>
        <taxon>Chromatiales</taxon>
        <taxon>Chromatiaceae</taxon>
        <taxon>Thiorhodovibrio</taxon>
    </lineage>
</organism>
<proteinExistence type="inferred from homology"/>
<dbReference type="PANTHER" id="PTHR35177:SF2">
    <property type="entry name" value="HYDROGENASE MATURATION FACTOR HYBG"/>
    <property type="match status" value="1"/>
</dbReference>
<evidence type="ECO:0000256" key="1">
    <source>
        <dbReference type="ARBA" id="ARBA00006018"/>
    </source>
</evidence>
<sequence>MCLAIPAQVLSIDSATDQACVSLDGVRKDVSLALVEGVEVGDYVLVHVGYALNRISPEEAEETLRLMRTMSEFDPSPSDERPQPAQVEAPE</sequence>
<protein>
    <submittedName>
        <fullName evidence="3">Hydrogenase assembly chaperone HypC/HupF</fullName>
    </submittedName>
</protein>
<evidence type="ECO:0000256" key="2">
    <source>
        <dbReference type="SAM" id="MobiDB-lite"/>
    </source>
</evidence>
<reference evidence="4" key="1">
    <citation type="submission" date="2011-06" db="EMBL/GenBank/DDBJ databases">
        <authorList>
            <consortium name="US DOE Joint Genome Institute (JGI-PGF)"/>
            <person name="Lucas S."/>
            <person name="Han J."/>
            <person name="Lapidus A."/>
            <person name="Cheng J.-F."/>
            <person name="Goodwin L."/>
            <person name="Pitluck S."/>
            <person name="Peters L."/>
            <person name="Land M.L."/>
            <person name="Hauser L."/>
            <person name="Vogl K."/>
            <person name="Liu Z."/>
            <person name="Overmann J."/>
            <person name="Frigaard N.-U."/>
            <person name="Bryant D.A."/>
            <person name="Woyke T.J."/>
        </authorList>
    </citation>
    <scope>NUCLEOTIDE SEQUENCE [LARGE SCALE GENOMIC DNA]</scope>
    <source>
        <strain evidence="4">970</strain>
    </source>
</reference>
<comment type="similarity">
    <text evidence="1">Belongs to the HupF/HypC family.</text>
</comment>